<feature type="domain" description="DUF6894" evidence="1">
    <location>
        <begin position="3"/>
        <end position="65"/>
    </location>
</feature>
<sequence>MPRFYFDVREGARFIPDEEGLELESLDAAEREAAVSAVDIGRSQLPHGKVREITVEVNDENGLGLIAATTSLTVLRTIRTLA</sequence>
<dbReference type="AlphaFoldDB" id="A0A1B2EEN3"/>
<organism evidence="2">
    <name type="scientific">Microvirga ossetica</name>
    <dbReference type="NCBI Taxonomy" id="1882682"/>
    <lineage>
        <taxon>Bacteria</taxon>
        <taxon>Pseudomonadati</taxon>
        <taxon>Pseudomonadota</taxon>
        <taxon>Alphaproteobacteria</taxon>
        <taxon>Hyphomicrobiales</taxon>
        <taxon>Methylobacteriaceae</taxon>
        <taxon>Microvirga</taxon>
    </lineage>
</organism>
<dbReference type="Pfam" id="PF21834">
    <property type="entry name" value="DUF6894"/>
    <property type="match status" value="1"/>
</dbReference>
<proteinExistence type="predicted"/>
<reference evidence="2" key="1">
    <citation type="submission" date="2016-07" db="EMBL/GenBank/DDBJ databases">
        <title>Microvirga ossetica sp. nov. a new species of rhizobia isolated from root nodules of the legume species Vicia alpestris Steven originated from North Ossetia region in the Caucasus.</title>
        <authorList>
            <person name="Safronova V.I."/>
            <person name="Kuznetsova I.G."/>
            <person name="Sazanova A.L."/>
            <person name="Belimov A."/>
            <person name="Andronov E."/>
            <person name="Osledkin Y.S."/>
            <person name="Onishchuk O.P."/>
            <person name="Kurchak O.N."/>
            <person name="Shaposhnikov A.I."/>
            <person name="Willems A."/>
            <person name="Tikhonovich I.A."/>
        </authorList>
    </citation>
    <scope>NUCLEOTIDE SEQUENCE [LARGE SCALE GENOMIC DNA]</scope>
    <source>
        <strain evidence="2">V5/3M</strain>
    </source>
</reference>
<dbReference type="RefSeq" id="WP_099509438.1">
    <property type="nucleotide sequence ID" value="NZ_CP016616.1"/>
</dbReference>
<evidence type="ECO:0000313" key="2">
    <source>
        <dbReference type="EMBL" id="ANY78444.1"/>
    </source>
</evidence>
<evidence type="ECO:0000259" key="1">
    <source>
        <dbReference type="Pfam" id="PF21834"/>
    </source>
</evidence>
<accession>A0A1B2EEN3</accession>
<gene>
    <name evidence="2" type="ORF">BB934_09560</name>
</gene>
<name>A0A1B2EEN3_9HYPH</name>
<dbReference type="InterPro" id="IPR054189">
    <property type="entry name" value="DUF6894"/>
</dbReference>
<dbReference type="OrthoDB" id="8094360at2"/>
<dbReference type="KEGG" id="moc:BB934_09560"/>
<protein>
    <recommendedName>
        <fullName evidence="1">DUF6894 domain-containing protein</fullName>
    </recommendedName>
</protein>
<dbReference type="EMBL" id="CP016616">
    <property type="protein sequence ID" value="ANY78444.1"/>
    <property type="molecule type" value="Genomic_DNA"/>
</dbReference>